<name>A0A1G7HM47_9BRAD</name>
<gene>
    <name evidence="1" type="ORF">SAMN05216337_104255</name>
</gene>
<accession>A0A1G7HM47</accession>
<dbReference type="Proteomes" id="UP000199245">
    <property type="component" value="Unassembled WGS sequence"/>
</dbReference>
<sequence>MLGEPSLPSVAGLGLEAIDEVDDLEEAAAGTGSDAASGDGNGQVGFACAGAANQHDVALLGDEAAASEIIDESLIDRRAVELEVGDVLGKRQLGNGELIISRRLSPNLCFQGLDQQSLQLQTYANPAS</sequence>
<protein>
    <submittedName>
        <fullName evidence="1">Uncharacterized protein</fullName>
    </submittedName>
</protein>
<dbReference type="EMBL" id="FMZW01000042">
    <property type="protein sequence ID" value="SDF01396.1"/>
    <property type="molecule type" value="Genomic_DNA"/>
</dbReference>
<proteinExistence type="predicted"/>
<evidence type="ECO:0000313" key="2">
    <source>
        <dbReference type="Proteomes" id="UP000199245"/>
    </source>
</evidence>
<evidence type="ECO:0000313" key="1">
    <source>
        <dbReference type="EMBL" id="SDF01396.1"/>
    </source>
</evidence>
<organism evidence="1 2">
    <name type="scientific">Bradyrhizobium brasilense</name>
    <dbReference type="NCBI Taxonomy" id="1419277"/>
    <lineage>
        <taxon>Bacteria</taxon>
        <taxon>Pseudomonadati</taxon>
        <taxon>Pseudomonadota</taxon>
        <taxon>Alphaproteobacteria</taxon>
        <taxon>Hyphomicrobiales</taxon>
        <taxon>Nitrobacteraceae</taxon>
        <taxon>Bradyrhizobium</taxon>
    </lineage>
</organism>
<dbReference type="AlphaFoldDB" id="A0A1G7HM47"/>
<reference evidence="1 2" key="1">
    <citation type="submission" date="2016-10" db="EMBL/GenBank/DDBJ databases">
        <authorList>
            <person name="de Groot N.N."/>
        </authorList>
    </citation>
    <scope>NUCLEOTIDE SEQUENCE [LARGE SCALE GENOMIC DNA]</scope>
    <source>
        <strain evidence="1 2">R5</strain>
    </source>
</reference>